<evidence type="ECO:0000256" key="7">
    <source>
        <dbReference type="ARBA" id="ARBA00023284"/>
    </source>
</evidence>
<evidence type="ECO:0000256" key="8">
    <source>
        <dbReference type="SAM" id="Coils"/>
    </source>
</evidence>
<keyword evidence="4" id="KW-0732">Signal</keyword>
<dbReference type="InterPro" id="IPR005788">
    <property type="entry name" value="PDI_thioredoxin-like_dom"/>
</dbReference>
<comment type="similarity">
    <text evidence="2">Belongs to the protein disulfide isomerase family.</text>
</comment>
<keyword evidence="7" id="KW-0676">Redox-active center</keyword>
<keyword evidence="5" id="KW-1015">Disulfide bond</keyword>
<dbReference type="InterPro" id="IPR011679">
    <property type="entry name" value="ERp29_C"/>
</dbReference>
<dbReference type="PROSITE" id="PS51352">
    <property type="entry name" value="THIOREDOXIN_2"/>
    <property type="match status" value="1"/>
</dbReference>
<keyword evidence="11" id="KW-1185">Reference proteome</keyword>
<reference evidence="10 11" key="1">
    <citation type="submission" date="2021-05" db="EMBL/GenBank/DDBJ databases">
        <title>Genome Assembly of Synthetic Allotetraploid Brassica napus Reveals Homoeologous Exchanges between Subgenomes.</title>
        <authorList>
            <person name="Davis J.T."/>
        </authorList>
    </citation>
    <scope>NUCLEOTIDE SEQUENCE [LARGE SCALE GENOMIC DNA]</scope>
    <source>
        <strain evidence="11">cv. Da-Ae</strain>
        <tissue evidence="10">Seedling</tissue>
    </source>
</reference>
<name>A0ABQ7ZXR8_BRANA</name>
<dbReference type="PANTHER" id="PTHR45672">
    <property type="entry name" value="PROTEIN DISULFIDE-ISOMERASE C17H9.14C-RELATED"/>
    <property type="match status" value="1"/>
</dbReference>
<dbReference type="PANTHER" id="PTHR45672:SF17">
    <property type="entry name" value="PROTEIN DISULFIDE-ISOMERASE LIKE 2-1"/>
    <property type="match status" value="1"/>
</dbReference>
<dbReference type="InterPro" id="IPR051063">
    <property type="entry name" value="PDI"/>
</dbReference>
<dbReference type="Gene3D" id="3.40.30.10">
    <property type="entry name" value="Glutaredoxin"/>
    <property type="match status" value="1"/>
</dbReference>
<dbReference type="Pfam" id="PF07749">
    <property type="entry name" value="ERp29"/>
    <property type="match status" value="1"/>
</dbReference>
<evidence type="ECO:0000313" key="11">
    <source>
        <dbReference type="Proteomes" id="UP000824890"/>
    </source>
</evidence>
<dbReference type="EC" id="5.3.4.1" evidence="3"/>
<evidence type="ECO:0000256" key="6">
    <source>
        <dbReference type="ARBA" id="ARBA00023235"/>
    </source>
</evidence>
<evidence type="ECO:0000256" key="5">
    <source>
        <dbReference type="ARBA" id="ARBA00023157"/>
    </source>
</evidence>
<evidence type="ECO:0000313" key="10">
    <source>
        <dbReference type="EMBL" id="KAH0885044.1"/>
    </source>
</evidence>
<keyword evidence="8" id="KW-0175">Coiled coil</keyword>
<evidence type="ECO:0000256" key="3">
    <source>
        <dbReference type="ARBA" id="ARBA00012723"/>
    </source>
</evidence>
<dbReference type="InterPro" id="IPR013766">
    <property type="entry name" value="Thioredoxin_domain"/>
</dbReference>
<sequence>MKKYLAQVERKKKYEAEARDAREKGNTAEAESWAKLAEEAGQKAQEHLESSENMIAYENFWLGKINEFREYQKKKNVVVLTPDNFHEIVLDQNKDVLVEFYAPGCGQCKSLVYTKVAEVFKHEEGVVIAKLDTDAHKSLGEKYGVSGFPTLKFFPKDNKTGQEYDGGRNLDEFVSFINEKVGTGRDSKGKLTSKAGIVESLDTLVKELVAASEDEKKAILSRIEEEAGNLKGSTARYGMLYTSLAKQYTENGSGYATKEAKLLGRLISKSTSPLKAEELTLKRNILNTFASS</sequence>
<accession>A0ABQ7ZXR8</accession>
<dbReference type="EMBL" id="JAGKQM010000014">
    <property type="protein sequence ID" value="KAH0885044.1"/>
    <property type="molecule type" value="Genomic_DNA"/>
</dbReference>
<evidence type="ECO:0000256" key="4">
    <source>
        <dbReference type="ARBA" id="ARBA00022729"/>
    </source>
</evidence>
<dbReference type="CDD" id="cd00238">
    <property type="entry name" value="ERp29c"/>
    <property type="match status" value="1"/>
</dbReference>
<dbReference type="Gene3D" id="1.20.1150.12">
    <property type="entry name" value="Endoplasmic reticulum resident protein 29, C-terminal domain"/>
    <property type="match status" value="1"/>
</dbReference>
<comment type="caution">
    <text evidence="10">The sequence shown here is derived from an EMBL/GenBank/DDBJ whole genome shotgun (WGS) entry which is preliminary data.</text>
</comment>
<proteinExistence type="inferred from homology"/>
<feature type="domain" description="Thioredoxin" evidence="9">
    <location>
        <begin position="45"/>
        <end position="182"/>
    </location>
</feature>
<dbReference type="SUPFAM" id="SSF52833">
    <property type="entry name" value="Thioredoxin-like"/>
    <property type="match status" value="1"/>
</dbReference>
<dbReference type="Pfam" id="PF00085">
    <property type="entry name" value="Thioredoxin"/>
    <property type="match status" value="1"/>
</dbReference>
<comment type="catalytic activity">
    <reaction evidence="1">
        <text>Catalyzes the rearrangement of -S-S- bonds in proteins.</text>
        <dbReference type="EC" id="5.3.4.1"/>
    </reaction>
</comment>
<keyword evidence="6" id="KW-0413">Isomerase</keyword>
<dbReference type="SUPFAM" id="SSF47933">
    <property type="entry name" value="ERP29 C domain-like"/>
    <property type="match status" value="1"/>
</dbReference>
<gene>
    <name evidence="10" type="ORF">HID58_061140</name>
</gene>
<evidence type="ECO:0000256" key="1">
    <source>
        <dbReference type="ARBA" id="ARBA00001182"/>
    </source>
</evidence>
<feature type="coiled-coil region" evidence="8">
    <location>
        <begin position="4"/>
        <end position="31"/>
    </location>
</feature>
<organism evidence="10 11">
    <name type="scientific">Brassica napus</name>
    <name type="common">Rape</name>
    <dbReference type="NCBI Taxonomy" id="3708"/>
    <lineage>
        <taxon>Eukaryota</taxon>
        <taxon>Viridiplantae</taxon>
        <taxon>Streptophyta</taxon>
        <taxon>Embryophyta</taxon>
        <taxon>Tracheophyta</taxon>
        <taxon>Spermatophyta</taxon>
        <taxon>Magnoliopsida</taxon>
        <taxon>eudicotyledons</taxon>
        <taxon>Gunneridae</taxon>
        <taxon>Pentapetalae</taxon>
        <taxon>rosids</taxon>
        <taxon>malvids</taxon>
        <taxon>Brassicales</taxon>
        <taxon>Brassicaceae</taxon>
        <taxon>Brassiceae</taxon>
        <taxon>Brassica</taxon>
    </lineage>
</organism>
<dbReference type="InterPro" id="IPR036249">
    <property type="entry name" value="Thioredoxin-like_sf"/>
</dbReference>
<dbReference type="InterPro" id="IPR036356">
    <property type="entry name" value="ERp29_C_sf"/>
</dbReference>
<dbReference type="Proteomes" id="UP000824890">
    <property type="component" value="Unassembled WGS sequence"/>
</dbReference>
<dbReference type="CDD" id="cd02998">
    <property type="entry name" value="PDI_a_ERp38"/>
    <property type="match status" value="1"/>
</dbReference>
<dbReference type="NCBIfam" id="TIGR01126">
    <property type="entry name" value="pdi_dom"/>
    <property type="match status" value="1"/>
</dbReference>
<evidence type="ECO:0000256" key="2">
    <source>
        <dbReference type="ARBA" id="ARBA00006347"/>
    </source>
</evidence>
<protein>
    <recommendedName>
        <fullName evidence="3">protein disulfide-isomerase</fullName>
        <ecNumber evidence="3">5.3.4.1</ecNumber>
    </recommendedName>
</protein>
<evidence type="ECO:0000259" key="9">
    <source>
        <dbReference type="PROSITE" id="PS51352"/>
    </source>
</evidence>